<organism evidence="2 3">
    <name type="scientific">Amanita muscaria (strain Koide BX008)</name>
    <dbReference type="NCBI Taxonomy" id="946122"/>
    <lineage>
        <taxon>Eukaryota</taxon>
        <taxon>Fungi</taxon>
        <taxon>Dikarya</taxon>
        <taxon>Basidiomycota</taxon>
        <taxon>Agaricomycotina</taxon>
        <taxon>Agaricomycetes</taxon>
        <taxon>Agaricomycetidae</taxon>
        <taxon>Agaricales</taxon>
        <taxon>Pluteineae</taxon>
        <taxon>Amanitaceae</taxon>
        <taxon>Amanita</taxon>
    </lineage>
</organism>
<dbReference type="Pfam" id="PF00400">
    <property type="entry name" value="WD40"/>
    <property type="match status" value="2"/>
</dbReference>
<dbReference type="PANTHER" id="PTHR19879:SF9">
    <property type="entry name" value="TRANSCRIPTION INITIATION FACTOR TFIID SUBUNIT 5"/>
    <property type="match status" value="1"/>
</dbReference>
<feature type="repeat" description="WD" evidence="1">
    <location>
        <begin position="150"/>
        <end position="181"/>
    </location>
</feature>
<protein>
    <submittedName>
        <fullName evidence="2">Uncharacterized protein</fullName>
    </submittedName>
</protein>
<dbReference type="OrthoDB" id="538223at2759"/>
<dbReference type="PANTHER" id="PTHR19879">
    <property type="entry name" value="TRANSCRIPTION INITIATION FACTOR TFIID"/>
    <property type="match status" value="1"/>
</dbReference>
<feature type="non-terminal residue" evidence="2">
    <location>
        <position position="1"/>
    </location>
</feature>
<keyword evidence="3" id="KW-1185">Reference proteome</keyword>
<dbReference type="PROSITE" id="PS50082">
    <property type="entry name" value="WD_REPEATS_2"/>
    <property type="match status" value="1"/>
</dbReference>
<dbReference type="AlphaFoldDB" id="A0A0C2WT40"/>
<evidence type="ECO:0000313" key="3">
    <source>
        <dbReference type="Proteomes" id="UP000054549"/>
    </source>
</evidence>
<feature type="non-terminal residue" evidence="2">
    <location>
        <position position="214"/>
    </location>
</feature>
<dbReference type="Proteomes" id="UP000054549">
    <property type="component" value="Unassembled WGS sequence"/>
</dbReference>
<proteinExistence type="predicted"/>
<dbReference type="EMBL" id="KN818246">
    <property type="protein sequence ID" value="KIL64882.1"/>
    <property type="molecule type" value="Genomic_DNA"/>
</dbReference>
<sequence>FSDGLHFVTKFYEIIERSALHSYYSALPFAPTECSLYHRYKNETIHNLYRVYGGPEKWDALLATRDHGERYVPHVAFSPDTTILASRNCTGLKLFDATMGIPLSEITADHVAIAADFSVVVFSKDDTTLLQDLKGSPVARLTSLHGYHELAISSGGTRVAAGFLDGTVELWNVERGELLIASRQGHEEASVETVVFSPDGKQLASRSFSGYVKL</sequence>
<evidence type="ECO:0000256" key="1">
    <source>
        <dbReference type="PROSITE-ProRule" id="PRU00221"/>
    </source>
</evidence>
<dbReference type="STRING" id="946122.A0A0C2WT40"/>
<accession>A0A0C2WT40</accession>
<evidence type="ECO:0000313" key="2">
    <source>
        <dbReference type="EMBL" id="KIL64882.1"/>
    </source>
</evidence>
<dbReference type="Gene3D" id="2.130.10.10">
    <property type="entry name" value="YVTN repeat-like/Quinoprotein amine dehydrogenase"/>
    <property type="match status" value="1"/>
</dbReference>
<dbReference type="HOGENOM" id="CLU_000288_57_18_1"/>
<name>A0A0C2WT40_AMAMK</name>
<reference evidence="2 3" key="1">
    <citation type="submission" date="2014-04" db="EMBL/GenBank/DDBJ databases">
        <title>Evolutionary Origins and Diversification of the Mycorrhizal Mutualists.</title>
        <authorList>
            <consortium name="DOE Joint Genome Institute"/>
            <consortium name="Mycorrhizal Genomics Consortium"/>
            <person name="Kohler A."/>
            <person name="Kuo A."/>
            <person name="Nagy L.G."/>
            <person name="Floudas D."/>
            <person name="Copeland A."/>
            <person name="Barry K.W."/>
            <person name="Cichocki N."/>
            <person name="Veneault-Fourrey C."/>
            <person name="LaButti K."/>
            <person name="Lindquist E.A."/>
            <person name="Lipzen A."/>
            <person name="Lundell T."/>
            <person name="Morin E."/>
            <person name="Murat C."/>
            <person name="Riley R."/>
            <person name="Ohm R."/>
            <person name="Sun H."/>
            <person name="Tunlid A."/>
            <person name="Henrissat B."/>
            <person name="Grigoriev I.V."/>
            <person name="Hibbett D.S."/>
            <person name="Martin F."/>
        </authorList>
    </citation>
    <scope>NUCLEOTIDE SEQUENCE [LARGE SCALE GENOMIC DNA]</scope>
    <source>
        <strain evidence="2 3">Koide BX008</strain>
    </source>
</reference>
<dbReference type="InterPro" id="IPR001680">
    <property type="entry name" value="WD40_rpt"/>
</dbReference>
<gene>
    <name evidence="2" type="ORF">M378DRAFT_39888</name>
</gene>
<keyword evidence="1" id="KW-0853">WD repeat</keyword>
<dbReference type="InParanoid" id="A0A0C2WT40"/>
<dbReference type="SUPFAM" id="SSF50998">
    <property type="entry name" value="Quinoprotein alcohol dehydrogenase-like"/>
    <property type="match status" value="1"/>
</dbReference>
<dbReference type="InterPro" id="IPR015943">
    <property type="entry name" value="WD40/YVTN_repeat-like_dom_sf"/>
</dbReference>
<dbReference type="InterPro" id="IPR011047">
    <property type="entry name" value="Quinoprotein_ADH-like_sf"/>
</dbReference>